<organism evidence="2 3">
    <name type="scientific">Marinilactibacillus piezotolerans</name>
    <dbReference type="NCBI Taxonomy" id="258723"/>
    <lineage>
        <taxon>Bacteria</taxon>
        <taxon>Bacillati</taxon>
        <taxon>Bacillota</taxon>
        <taxon>Bacilli</taxon>
        <taxon>Lactobacillales</taxon>
        <taxon>Carnobacteriaceae</taxon>
        <taxon>Marinilactibacillus</taxon>
    </lineage>
</organism>
<keyword evidence="2" id="KW-0378">Hydrolase</keyword>
<accession>A0A1I3ZL08</accession>
<dbReference type="AlphaFoldDB" id="A0A1I3ZL08"/>
<protein>
    <submittedName>
        <fullName evidence="2">Metal-dependent hydrolase, beta-lactamase superfamily II</fullName>
    </submittedName>
</protein>
<dbReference type="Gene3D" id="3.60.15.10">
    <property type="entry name" value="Ribonuclease Z/Hydroxyacylglutathione hydrolase-like"/>
    <property type="match status" value="1"/>
</dbReference>
<dbReference type="InterPro" id="IPR001279">
    <property type="entry name" value="Metallo-B-lactamas"/>
</dbReference>
<dbReference type="PANTHER" id="PTHR30619:SF7">
    <property type="entry name" value="BETA-LACTAMASE DOMAIN PROTEIN"/>
    <property type="match status" value="1"/>
</dbReference>
<dbReference type="InterPro" id="IPR036866">
    <property type="entry name" value="RibonucZ/Hydroxyglut_hydro"/>
</dbReference>
<evidence type="ECO:0000259" key="1">
    <source>
        <dbReference type="SMART" id="SM00849"/>
    </source>
</evidence>
<dbReference type="GO" id="GO:0016787">
    <property type="term" value="F:hydrolase activity"/>
    <property type="evidence" value="ECO:0007669"/>
    <property type="project" value="UniProtKB-KW"/>
</dbReference>
<evidence type="ECO:0000313" key="3">
    <source>
        <dbReference type="Proteomes" id="UP000199589"/>
    </source>
</evidence>
<name>A0A1I3ZL08_9LACT</name>
<dbReference type="PANTHER" id="PTHR30619">
    <property type="entry name" value="DNA INTERNALIZATION/COMPETENCE PROTEIN COMEC/REC2"/>
    <property type="match status" value="1"/>
</dbReference>
<dbReference type="InterPro" id="IPR035681">
    <property type="entry name" value="ComA-like_MBL"/>
</dbReference>
<gene>
    <name evidence="2" type="ORF">SAMN04488569_103516</name>
</gene>
<dbReference type="EMBL" id="FOSJ01000035">
    <property type="protein sequence ID" value="SFK44715.1"/>
    <property type="molecule type" value="Genomic_DNA"/>
</dbReference>
<dbReference type="Pfam" id="PF00753">
    <property type="entry name" value="Lactamase_B"/>
    <property type="match status" value="1"/>
</dbReference>
<dbReference type="SUPFAM" id="SSF56281">
    <property type="entry name" value="Metallo-hydrolase/oxidoreductase"/>
    <property type="match status" value="1"/>
</dbReference>
<keyword evidence="3" id="KW-1185">Reference proteome</keyword>
<dbReference type="SMART" id="SM00849">
    <property type="entry name" value="Lactamase_B"/>
    <property type="match status" value="1"/>
</dbReference>
<dbReference type="InterPro" id="IPR052159">
    <property type="entry name" value="Competence_DNA_uptake"/>
</dbReference>
<dbReference type="RefSeq" id="WP_091898106.1">
    <property type="nucleotide sequence ID" value="NZ_FOSJ01000035.1"/>
</dbReference>
<sequence length="332" mass="37431">MVRKKKLTKKQKQQRIQLVFTTLLLGVAFLMGLFFGDDSYNIDYFSRKFENMRTDVASVFSNLGSQTTGEVQDIEGTIHFFDVGQGSSTLMQANDGTNILIDTGRYDDPDKKIIKYLDQYIGTGGTIDLLIFTHNDADHIGNGDLVLDYYKVNEVWMNGVDHTTKIYEDVLDAIEESDTLYHEPKANEEKIVGPFKVEVFSPFKTAETDDQNEESIVTRTTLDGVRTTITGDVSSNVENRLIKQYYDLKTDILLIGHHGSHDSTSNEWLDATDPRVGVIQAGADNTYGHPHEETLERIEQNDIPLYNTINNGTITVKLNGSDKLDIEVEKNE</sequence>
<evidence type="ECO:0000313" key="2">
    <source>
        <dbReference type="EMBL" id="SFK44715.1"/>
    </source>
</evidence>
<feature type="domain" description="Metallo-beta-lactamase" evidence="1">
    <location>
        <begin position="85"/>
        <end position="283"/>
    </location>
</feature>
<dbReference type="CDD" id="cd07731">
    <property type="entry name" value="ComA-like_MBL-fold"/>
    <property type="match status" value="1"/>
</dbReference>
<dbReference type="Proteomes" id="UP000199589">
    <property type="component" value="Unassembled WGS sequence"/>
</dbReference>
<dbReference type="OrthoDB" id="9761531at2"/>
<reference evidence="3" key="1">
    <citation type="submission" date="2016-10" db="EMBL/GenBank/DDBJ databases">
        <authorList>
            <person name="Varghese N."/>
            <person name="Submissions S."/>
        </authorList>
    </citation>
    <scope>NUCLEOTIDE SEQUENCE [LARGE SCALE GENOMIC DNA]</scope>
    <source>
        <strain evidence="3">DSM 16108</strain>
    </source>
</reference>
<proteinExistence type="predicted"/>